<keyword evidence="3" id="KW-1185">Reference proteome</keyword>
<evidence type="ECO:0000313" key="2">
    <source>
        <dbReference type="EMBL" id="KAJ9130782.1"/>
    </source>
</evidence>
<feature type="compositionally biased region" description="Polar residues" evidence="1">
    <location>
        <begin position="14"/>
        <end position="32"/>
    </location>
</feature>
<evidence type="ECO:0000313" key="3">
    <source>
        <dbReference type="Proteomes" id="UP001174677"/>
    </source>
</evidence>
<evidence type="ECO:0000256" key="1">
    <source>
        <dbReference type="SAM" id="MobiDB-lite"/>
    </source>
</evidence>
<dbReference type="Proteomes" id="UP001174677">
    <property type="component" value="Unassembled WGS sequence"/>
</dbReference>
<dbReference type="EMBL" id="JARPOI010000041">
    <property type="protein sequence ID" value="KAJ9130782.1"/>
    <property type="molecule type" value="Genomic_DNA"/>
</dbReference>
<proteinExistence type="predicted"/>
<feature type="non-terminal residue" evidence="2">
    <location>
        <position position="1"/>
    </location>
</feature>
<protein>
    <submittedName>
        <fullName evidence="2">Uncharacterized protein</fullName>
    </submittedName>
</protein>
<organism evidence="2 3">
    <name type="scientific">Hevea brasiliensis</name>
    <name type="common">Para rubber tree</name>
    <name type="synonym">Siphonia brasiliensis</name>
    <dbReference type="NCBI Taxonomy" id="3981"/>
    <lineage>
        <taxon>Eukaryota</taxon>
        <taxon>Viridiplantae</taxon>
        <taxon>Streptophyta</taxon>
        <taxon>Embryophyta</taxon>
        <taxon>Tracheophyta</taxon>
        <taxon>Spermatophyta</taxon>
        <taxon>Magnoliopsida</taxon>
        <taxon>eudicotyledons</taxon>
        <taxon>Gunneridae</taxon>
        <taxon>Pentapetalae</taxon>
        <taxon>rosids</taxon>
        <taxon>fabids</taxon>
        <taxon>Malpighiales</taxon>
        <taxon>Euphorbiaceae</taxon>
        <taxon>Crotonoideae</taxon>
        <taxon>Micrandreae</taxon>
        <taxon>Hevea</taxon>
    </lineage>
</organism>
<comment type="caution">
    <text evidence="2">The sequence shown here is derived from an EMBL/GenBank/DDBJ whole genome shotgun (WGS) entry which is preliminary data.</text>
</comment>
<sequence>ICSASSSRACSASTGHVPTNGRLLQTNGRGNASTTTTTSSTAEITLGKAKKVWGSGFLWQERR</sequence>
<name>A0ABQ9KAA5_HEVBR</name>
<reference evidence="2 3" key="1">
    <citation type="journal article" date="2023" name="Plant Biotechnol. J.">
        <title>Chromosome-level wild Hevea brasiliensis genome provides new tools for genomic-assisted breeding and valuable loci to elevate rubber yield.</title>
        <authorList>
            <person name="Cheng H."/>
            <person name="Song X."/>
            <person name="Hu Y."/>
            <person name="Wu T."/>
            <person name="Yang Q."/>
            <person name="An Z."/>
            <person name="Feng S."/>
            <person name="Deng Z."/>
            <person name="Wu W."/>
            <person name="Zeng X."/>
            <person name="Tu M."/>
            <person name="Wang X."/>
            <person name="Huang H."/>
        </authorList>
    </citation>
    <scope>NUCLEOTIDE SEQUENCE [LARGE SCALE GENOMIC DNA]</scope>
    <source>
        <strain evidence="2">MT/VB/25A 57/8</strain>
    </source>
</reference>
<gene>
    <name evidence="2" type="ORF">P3X46_034115</name>
</gene>
<feature type="compositionally biased region" description="Low complexity" evidence="1">
    <location>
        <begin position="1"/>
        <end position="13"/>
    </location>
</feature>
<accession>A0ABQ9KAA5</accession>
<feature type="region of interest" description="Disordered" evidence="1">
    <location>
        <begin position="1"/>
        <end position="40"/>
    </location>
</feature>